<keyword evidence="6" id="KW-0175">Coiled coil</keyword>
<dbReference type="PANTHER" id="PTHR30386:SF26">
    <property type="entry name" value="TRANSPORT PROTEIN COMB"/>
    <property type="match status" value="1"/>
</dbReference>
<reference evidence="10" key="1">
    <citation type="submission" date="2018-04" db="EMBL/GenBank/DDBJ databases">
        <authorList>
            <person name="Cornet L."/>
        </authorList>
    </citation>
    <scope>NUCLEOTIDE SEQUENCE [LARGE SCALE GENOMIC DNA]</scope>
</reference>
<dbReference type="InterPro" id="IPR058982">
    <property type="entry name" value="Beta-barrel_AprE"/>
</dbReference>
<dbReference type="SUPFAM" id="SSF51230">
    <property type="entry name" value="Single hybrid motif"/>
    <property type="match status" value="1"/>
</dbReference>
<evidence type="ECO:0000256" key="4">
    <source>
        <dbReference type="ARBA" id="ARBA00022989"/>
    </source>
</evidence>
<evidence type="ECO:0000256" key="3">
    <source>
        <dbReference type="ARBA" id="ARBA00022692"/>
    </source>
</evidence>
<dbReference type="PANTHER" id="PTHR30386">
    <property type="entry name" value="MEMBRANE FUSION SUBUNIT OF EMRAB-TOLC MULTIDRUG EFFLUX PUMP"/>
    <property type="match status" value="1"/>
</dbReference>
<sequence>MTSTFNKRGPQGPNVVTPGSNGQGHENGAAANNGSGGTPPDDGGADFGSQVPQSFDQPVILRQSPVWTKLIVLAIMGVTTGSVLWACIAKVEETVSAPGKLEPRGIVQVVQAPVGGVVKEVLVAEGEQVEKGQVVATLDEAASDAQIKANDDIVKRLRAETAFYEAQISGAANAPVPEGVTADLIQRGRDRAELTENNRLYKAQISGNTDGLDADQLIRLKTAESRLGSQQTINQFQTQQLSKQLAQTREQLSNARSDLATNQEILSRLKVLNDAGAVAELQYLQQEQEVNNKQTEVDTAQQEIDRLAFQISQAEEEVSRTSFESVETLQDRISVNDQRIAEIDSQIEQRIAANKRQLDELSSERAQLDQSVKYQALKAPVEGTVFNLKANRAGYVANSTEPMMEIVPQDALVARVFIPSKDFGFARVGQKVDVRIDAFSYSEFGDMEGTLVSLAADALPPDEQFPYYRYPAEIELDSQQFISNDVPLDLRSGMSLNANIKLRKRRVITFVTDLFIRKVDSVGSGS</sequence>
<comment type="similarity">
    <text evidence="2">Belongs to the membrane fusion protein (MFP) (TC 8.A.1) family.</text>
</comment>
<keyword evidence="3" id="KW-0812">Transmembrane</keyword>
<dbReference type="SUPFAM" id="SSF56954">
    <property type="entry name" value="Outer membrane efflux proteins (OEP)"/>
    <property type="match status" value="1"/>
</dbReference>
<dbReference type="Pfam" id="PF26002">
    <property type="entry name" value="Beta-barrel_AprE"/>
    <property type="match status" value="1"/>
</dbReference>
<dbReference type="PRINTS" id="PR01490">
    <property type="entry name" value="RTXTOXIND"/>
</dbReference>
<gene>
    <name evidence="9" type="ORF">DCF25_01860</name>
</gene>
<keyword evidence="4" id="KW-1133">Transmembrane helix</keyword>
<evidence type="ECO:0000313" key="9">
    <source>
        <dbReference type="EMBL" id="PZO22873.1"/>
    </source>
</evidence>
<dbReference type="Gene3D" id="2.40.50.100">
    <property type="match status" value="1"/>
</dbReference>
<dbReference type="Proteomes" id="UP000249354">
    <property type="component" value="Unassembled WGS sequence"/>
</dbReference>
<dbReference type="GO" id="GO:0016020">
    <property type="term" value="C:membrane"/>
    <property type="evidence" value="ECO:0007669"/>
    <property type="project" value="UniProtKB-SubCell"/>
</dbReference>
<reference evidence="9 10" key="2">
    <citation type="submission" date="2018-06" db="EMBL/GenBank/DDBJ databases">
        <title>Metagenomic assembly of (sub)arctic Cyanobacteria and their associated microbiome from non-axenic cultures.</title>
        <authorList>
            <person name="Baurain D."/>
        </authorList>
    </citation>
    <scope>NUCLEOTIDE SEQUENCE [LARGE SCALE GENOMIC DNA]</scope>
    <source>
        <strain evidence="9">ULC129bin1</strain>
    </source>
</reference>
<evidence type="ECO:0000313" key="10">
    <source>
        <dbReference type="Proteomes" id="UP000249354"/>
    </source>
</evidence>
<evidence type="ECO:0000256" key="2">
    <source>
        <dbReference type="ARBA" id="ARBA00009477"/>
    </source>
</evidence>
<dbReference type="InterPro" id="IPR011053">
    <property type="entry name" value="Single_hybrid_motif"/>
</dbReference>
<dbReference type="AlphaFoldDB" id="A0A2W4UPQ4"/>
<protein>
    <submittedName>
        <fullName evidence="9">Hemolysin D</fullName>
    </submittedName>
</protein>
<organism evidence="9 10">
    <name type="scientific">Leptolyngbya foveolarum</name>
    <dbReference type="NCBI Taxonomy" id="47253"/>
    <lineage>
        <taxon>Bacteria</taxon>
        <taxon>Bacillati</taxon>
        <taxon>Cyanobacteriota</taxon>
        <taxon>Cyanophyceae</taxon>
        <taxon>Leptolyngbyales</taxon>
        <taxon>Leptolyngbyaceae</taxon>
        <taxon>Leptolyngbya group</taxon>
        <taxon>Leptolyngbya</taxon>
    </lineage>
</organism>
<evidence type="ECO:0000256" key="6">
    <source>
        <dbReference type="SAM" id="Coils"/>
    </source>
</evidence>
<evidence type="ECO:0000256" key="1">
    <source>
        <dbReference type="ARBA" id="ARBA00004167"/>
    </source>
</evidence>
<evidence type="ECO:0000256" key="5">
    <source>
        <dbReference type="ARBA" id="ARBA00023136"/>
    </source>
</evidence>
<feature type="coiled-coil region" evidence="6">
    <location>
        <begin position="283"/>
        <end position="317"/>
    </location>
</feature>
<proteinExistence type="inferred from homology"/>
<keyword evidence="5" id="KW-0472">Membrane</keyword>
<accession>A0A2W4UPQ4</accession>
<dbReference type="Gene3D" id="2.40.30.170">
    <property type="match status" value="1"/>
</dbReference>
<comment type="subcellular location">
    <subcellularLocation>
        <location evidence="1">Membrane</location>
        <topology evidence="1">Single-pass membrane protein</topology>
    </subcellularLocation>
</comment>
<feature type="domain" description="AprE-like beta-barrel" evidence="8">
    <location>
        <begin position="412"/>
        <end position="502"/>
    </location>
</feature>
<feature type="region of interest" description="Disordered" evidence="7">
    <location>
        <begin position="1"/>
        <end position="51"/>
    </location>
</feature>
<dbReference type="EMBL" id="QBMC01000006">
    <property type="protein sequence ID" value="PZO22873.1"/>
    <property type="molecule type" value="Genomic_DNA"/>
</dbReference>
<name>A0A2W4UPQ4_9CYAN</name>
<feature type="compositionally biased region" description="Low complexity" evidence="7">
    <location>
        <begin position="23"/>
        <end position="33"/>
    </location>
</feature>
<evidence type="ECO:0000256" key="7">
    <source>
        <dbReference type="SAM" id="MobiDB-lite"/>
    </source>
</evidence>
<dbReference type="InterPro" id="IPR050739">
    <property type="entry name" value="MFP"/>
</dbReference>
<dbReference type="Gene3D" id="1.10.287.1490">
    <property type="match status" value="1"/>
</dbReference>
<comment type="caution">
    <text evidence="9">The sequence shown here is derived from an EMBL/GenBank/DDBJ whole genome shotgun (WGS) entry which is preliminary data.</text>
</comment>
<evidence type="ECO:0000259" key="8">
    <source>
        <dbReference type="Pfam" id="PF26002"/>
    </source>
</evidence>